<keyword evidence="4 7" id="KW-0472">Membrane</keyword>
<dbReference type="GO" id="GO:0016020">
    <property type="term" value="C:membrane"/>
    <property type="evidence" value="ECO:0007669"/>
    <property type="project" value="UniProtKB-SubCell"/>
</dbReference>
<dbReference type="Proteomes" id="UP001285441">
    <property type="component" value="Unassembled WGS sequence"/>
</dbReference>
<dbReference type="Pfam" id="PF20684">
    <property type="entry name" value="Fung_rhodopsin"/>
    <property type="match status" value="1"/>
</dbReference>
<evidence type="ECO:0000256" key="6">
    <source>
        <dbReference type="SAM" id="MobiDB-lite"/>
    </source>
</evidence>
<dbReference type="InterPro" id="IPR052337">
    <property type="entry name" value="SAT4-like"/>
</dbReference>
<comment type="caution">
    <text evidence="9">The sequence shown here is derived from an EMBL/GenBank/DDBJ whole genome shotgun (WGS) entry which is preliminary data.</text>
</comment>
<evidence type="ECO:0000256" key="1">
    <source>
        <dbReference type="ARBA" id="ARBA00004141"/>
    </source>
</evidence>
<feature type="region of interest" description="Disordered" evidence="6">
    <location>
        <begin position="304"/>
        <end position="355"/>
    </location>
</feature>
<evidence type="ECO:0000256" key="3">
    <source>
        <dbReference type="ARBA" id="ARBA00022989"/>
    </source>
</evidence>
<dbReference type="PANTHER" id="PTHR33048">
    <property type="entry name" value="PTH11-LIKE INTEGRAL MEMBRANE PROTEIN (AFU_ORTHOLOGUE AFUA_5G11245)"/>
    <property type="match status" value="1"/>
</dbReference>
<evidence type="ECO:0000259" key="8">
    <source>
        <dbReference type="Pfam" id="PF20684"/>
    </source>
</evidence>
<keyword evidence="3 7" id="KW-1133">Transmembrane helix</keyword>
<feature type="compositionally biased region" description="Gly residues" evidence="6">
    <location>
        <begin position="307"/>
        <end position="325"/>
    </location>
</feature>
<dbReference type="EMBL" id="JAULSW010000002">
    <property type="protein sequence ID" value="KAK3390689.1"/>
    <property type="molecule type" value="Genomic_DNA"/>
</dbReference>
<protein>
    <recommendedName>
        <fullName evidence="8">Rhodopsin domain-containing protein</fullName>
    </recommendedName>
</protein>
<feature type="transmembrane region" description="Helical" evidence="7">
    <location>
        <begin position="74"/>
        <end position="97"/>
    </location>
</feature>
<accession>A0AAE0NZP8</accession>
<feature type="transmembrane region" description="Helical" evidence="7">
    <location>
        <begin position="117"/>
        <end position="140"/>
    </location>
</feature>
<proteinExistence type="inferred from homology"/>
<comment type="similarity">
    <text evidence="5">Belongs to the SAT4 family.</text>
</comment>
<keyword evidence="10" id="KW-1185">Reference proteome</keyword>
<dbReference type="AlphaFoldDB" id="A0AAE0NZP8"/>
<feature type="transmembrane region" description="Helical" evidence="7">
    <location>
        <begin position="41"/>
        <end position="62"/>
    </location>
</feature>
<feature type="domain" description="Rhodopsin" evidence="8">
    <location>
        <begin position="58"/>
        <end position="293"/>
    </location>
</feature>
<gene>
    <name evidence="9" type="ORF">B0H63DRAFT_519901</name>
</gene>
<name>A0AAE0NZP8_9PEZI</name>
<comment type="subcellular location">
    <subcellularLocation>
        <location evidence="1">Membrane</location>
        <topology evidence="1">Multi-pass membrane protein</topology>
    </subcellularLocation>
</comment>
<reference evidence="9" key="1">
    <citation type="journal article" date="2023" name="Mol. Phylogenet. Evol.">
        <title>Genome-scale phylogeny and comparative genomics of the fungal order Sordariales.</title>
        <authorList>
            <person name="Hensen N."/>
            <person name="Bonometti L."/>
            <person name="Westerberg I."/>
            <person name="Brannstrom I.O."/>
            <person name="Guillou S."/>
            <person name="Cros-Aarteil S."/>
            <person name="Calhoun S."/>
            <person name="Haridas S."/>
            <person name="Kuo A."/>
            <person name="Mondo S."/>
            <person name="Pangilinan J."/>
            <person name="Riley R."/>
            <person name="LaButti K."/>
            <person name="Andreopoulos B."/>
            <person name="Lipzen A."/>
            <person name="Chen C."/>
            <person name="Yan M."/>
            <person name="Daum C."/>
            <person name="Ng V."/>
            <person name="Clum A."/>
            <person name="Steindorff A."/>
            <person name="Ohm R.A."/>
            <person name="Martin F."/>
            <person name="Silar P."/>
            <person name="Natvig D.O."/>
            <person name="Lalanne C."/>
            <person name="Gautier V."/>
            <person name="Ament-Velasquez S.L."/>
            <person name="Kruys A."/>
            <person name="Hutchinson M.I."/>
            <person name="Powell A.J."/>
            <person name="Barry K."/>
            <person name="Miller A.N."/>
            <person name="Grigoriev I.V."/>
            <person name="Debuchy R."/>
            <person name="Gladieux P."/>
            <person name="Hiltunen Thoren M."/>
            <person name="Johannesson H."/>
        </authorList>
    </citation>
    <scope>NUCLEOTIDE SEQUENCE</scope>
    <source>
        <strain evidence="9">CBS 232.78</strain>
    </source>
</reference>
<evidence type="ECO:0000313" key="10">
    <source>
        <dbReference type="Proteomes" id="UP001285441"/>
    </source>
</evidence>
<evidence type="ECO:0000256" key="7">
    <source>
        <dbReference type="SAM" id="Phobius"/>
    </source>
</evidence>
<organism evidence="9 10">
    <name type="scientific">Podospora didyma</name>
    <dbReference type="NCBI Taxonomy" id="330526"/>
    <lineage>
        <taxon>Eukaryota</taxon>
        <taxon>Fungi</taxon>
        <taxon>Dikarya</taxon>
        <taxon>Ascomycota</taxon>
        <taxon>Pezizomycotina</taxon>
        <taxon>Sordariomycetes</taxon>
        <taxon>Sordariomycetidae</taxon>
        <taxon>Sordariales</taxon>
        <taxon>Podosporaceae</taxon>
        <taxon>Podospora</taxon>
    </lineage>
</organism>
<evidence type="ECO:0000256" key="4">
    <source>
        <dbReference type="ARBA" id="ARBA00023136"/>
    </source>
</evidence>
<feature type="transmembrane region" description="Helical" evidence="7">
    <location>
        <begin position="152"/>
        <end position="173"/>
    </location>
</feature>
<feature type="transmembrane region" description="Helical" evidence="7">
    <location>
        <begin position="232"/>
        <end position="250"/>
    </location>
</feature>
<feature type="transmembrane region" description="Helical" evidence="7">
    <location>
        <begin position="202"/>
        <end position="220"/>
    </location>
</feature>
<reference evidence="9" key="2">
    <citation type="submission" date="2023-06" db="EMBL/GenBank/DDBJ databases">
        <authorList>
            <consortium name="Lawrence Berkeley National Laboratory"/>
            <person name="Haridas S."/>
            <person name="Hensen N."/>
            <person name="Bonometti L."/>
            <person name="Westerberg I."/>
            <person name="Brannstrom I.O."/>
            <person name="Guillou S."/>
            <person name="Cros-Aarteil S."/>
            <person name="Calhoun S."/>
            <person name="Kuo A."/>
            <person name="Mondo S."/>
            <person name="Pangilinan J."/>
            <person name="Riley R."/>
            <person name="LaButti K."/>
            <person name="Andreopoulos B."/>
            <person name="Lipzen A."/>
            <person name="Chen C."/>
            <person name="Yanf M."/>
            <person name="Daum C."/>
            <person name="Ng V."/>
            <person name="Clum A."/>
            <person name="Steindorff A."/>
            <person name="Ohm R."/>
            <person name="Martin F."/>
            <person name="Silar P."/>
            <person name="Natvig D."/>
            <person name="Lalanne C."/>
            <person name="Gautier V."/>
            <person name="Ament-velasquez S.L."/>
            <person name="Kruys A."/>
            <person name="Hutchinson M.I."/>
            <person name="Powell A.J."/>
            <person name="Barry K."/>
            <person name="Miller A.N."/>
            <person name="Grigoriev I.V."/>
            <person name="Debuchy R."/>
            <person name="Gladieux P."/>
            <person name="Thoren M.H."/>
            <person name="Johannesson H."/>
        </authorList>
    </citation>
    <scope>NUCLEOTIDE SEQUENCE</scope>
    <source>
        <strain evidence="9">CBS 232.78</strain>
    </source>
</reference>
<dbReference type="PANTHER" id="PTHR33048:SF123">
    <property type="entry name" value="INTEGRAL MEMBRANE PROTEIN"/>
    <property type="match status" value="1"/>
</dbReference>
<evidence type="ECO:0000256" key="5">
    <source>
        <dbReference type="ARBA" id="ARBA00038359"/>
    </source>
</evidence>
<dbReference type="InterPro" id="IPR049326">
    <property type="entry name" value="Rhodopsin_dom_fungi"/>
</dbReference>
<feature type="compositionally biased region" description="Low complexity" evidence="6">
    <location>
        <begin position="326"/>
        <end position="351"/>
    </location>
</feature>
<evidence type="ECO:0000313" key="9">
    <source>
        <dbReference type="EMBL" id="KAK3390689.1"/>
    </source>
</evidence>
<sequence length="445" mass="49291">MAALATSLAENLRLSVQAPADPVGGPSLSPAQAREDNGNKLKIVCYVFAVLSPLLVGLRLWARTRTVHGVSWDDWAIVAALAFSLVTTGLTIAQVDLGFGRHVQTIAPSDLRYIEYIFWWVEVTAIAPHMTKISLLLLYMRVFDHVRWLSRTCVGFVIFIALWAVVQVLLFVFQCWPVQKGWNPLIEGTCLLVEDLFYLRDITSIVIDVILMFLPIHYVWKLRVPQSQRYALFSVFSLGIVTIFTVAMRIPTIPDALGDTDPTFNITPGIWMLLEIHLGNVCATLPTLRVVLVRILPEIFRSRSATGAGGSGSNSLGGGGPGHHTGTGTRTSNRNRSSRLSLSNPLRSTRSGQGVFTQSSSFLRLEEDDNAIEMDRLRRLSRAYVRTSQIRASRSIGNGLRMDPGPNGIVRTVEFDLEIEETSPIEETASARMHIQRAATIPPGW</sequence>
<feature type="transmembrane region" description="Helical" evidence="7">
    <location>
        <begin position="270"/>
        <end position="292"/>
    </location>
</feature>
<keyword evidence="2 7" id="KW-0812">Transmembrane</keyword>
<evidence type="ECO:0000256" key="2">
    <source>
        <dbReference type="ARBA" id="ARBA00022692"/>
    </source>
</evidence>